<dbReference type="SUPFAM" id="SSF50118">
    <property type="entry name" value="Cell growth inhibitor/plasmid maintenance toxic component"/>
    <property type="match status" value="1"/>
</dbReference>
<dbReference type="Gene3D" id="2.30.30.110">
    <property type="match status" value="1"/>
</dbReference>
<dbReference type="InterPro" id="IPR011067">
    <property type="entry name" value="Plasmid_toxin/cell-grow_inhib"/>
</dbReference>
<dbReference type="Pfam" id="PF01845">
    <property type="entry name" value="CcdB"/>
    <property type="match status" value="1"/>
</dbReference>
<reference evidence="8 9" key="1">
    <citation type="submission" date="2018-04" db="EMBL/GenBank/DDBJ databases">
        <title>Cupriavidus necator CR12 genome sequencing and assembly.</title>
        <authorList>
            <person name="Ben Fekih I."/>
            <person name="Mazhar H.S."/>
            <person name="Bello S.K."/>
            <person name="Rensing C."/>
        </authorList>
    </citation>
    <scope>NUCLEOTIDE SEQUENCE [LARGE SCALE GENOMIC DNA]</scope>
    <source>
        <strain evidence="8 9">CR12</strain>
    </source>
</reference>
<comment type="caution">
    <text evidence="8">The sequence shown here is derived from an EMBL/GenBank/DDBJ whole genome shotgun (WGS) entry which is preliminary data.</text>
</comment>
<protein>
    <recommendedName>
        <fullName evidence="2">Toxin CcdB</fullName>
    </recommendedName>
    <alternativeName>
        <fullName evidence="7">Cytotoxic protein CcdB</fullName>
    </alternativeName>
    <alternativeName>
        <fullName evidence="6">Protein LetD</fullName>
    </alternativeName>
</protein>
<evidence type="ECO:0000256" key="5">
    <source>
        <dbReference type="ARBA" id="ARBA00023163"/>
    </source>
</evidence>
<dbReference type="Proteomes" id="UP000253501">
    <property type="component" value="Unassembled WGS sequence"/>
</dbReference>
<keyword evidence="5" id="KW-0804">Transcription</keyword>
<name>A0A367P6R2_CUPNE</name>
<gene>
    <name evidence="8" type="ORF">DDK22_38750</name>
</gene>
<dbReference type="EMBL" id="QDHA01000225">
    <property type="protein sequence ID" value="RCJ03183.1"/>
    <property type="molecule type" value="Genomic_DNA"/>
</dbReference>
<dbReference type="AlphaFoldDB" id="A0A367P6R2"/>
<sequence length="104" mass="11180">MARFDVYVNSEDTGVAPFLVDVQSEFLEGLNTTVVVPLIRAESHPGSRLPADLVPPFEVQGIRCVFYPPFIAAVSKSALGARVGSLRNESSLLVSALDRLMGGF</sequence>
<accession>A0A367P6R2</accession>
<evidence type="ECO:0000256" key="1">
    <source>
        <dbReference type="ARBA" id="ARBA00005230"/>
    </source>
</evidence>
<keyword evidence="4" id="KW-0805">Transcription regulation</keyword>
<evidence type="ECO:0000256" key="4">
    <source>
        <dbReference type="ARBA" id="ARBA00023015"/>
    </source>
</evidence>
<evidence type="ECO:0000256" key="3">
    <source>
        <dbReference type="ARBA" id="ARBA00022491"/>
    </source>
</evidence>
<evidence type="ECO:0000256" key="2">
    <source>
        <dbReference type="ARBA" id="ARBA00015075"/>
    </source>
</evidence>
<organism evidence="8 9">
    <name type="scientific">Cupriavidus necator</name>
    <name type="common">Alcaligenes eutrophus</name>
    <name type="synonym">Ralstonia eutropha</name>
    <dbReference type="NCBI Taxonomy" id="106590"/>
    <lineage>
        <taxon>Bacteria</taxon>
        <taxon>Pseudomonadati</taxon>
        <taxon>Pseudomonadota</taxon>
        <taxon>Betaproteobacteria</taxon>
        <taxon>Burkholderiales</taxon>
        <taxon>Burkholderiaceae</taxon>
        <taxon>Cupriavidus</taxon>
    </lineage>
</organism>
<keyword evidence="3" id="KW-0678">Repressor</keyword>
<dbReference type="RefSeq" id="WP_114136490.1">
    <property type="nucleotide sequence ID" value="NZ_CP068436.1"/>
</dbReference>
<evidence type="ECO:0000313" key="8">
    <source>
        <dbReference type="EMBL" id="RCJ03183.1"/>
    </source>
</evidence>
<proteinExistence type="inferred from homology"/>
<dbReference type="InterPro" id="IPR002712">
    <property type="entry name" value="CcdB"/>
</dbReference>
<comment type="similarity">
    <text evidence="1">Belongs to the CcdB toxin family.</text>
</comment>
<evidence type="ECO:0000256" key="7">
    <source>
        <dbReference type="ARBA" id="ARBA00033135"/>
    </source>
</evidence>
<dbReference type="GO" id="GO:0008657">
    <property type="term" value="F:DNA topoisomerase type II (double strand cut, ATP-hydrolyzing) inhibitor activity"/>
    <property type="evidence" value="ECO:0007669"/>
    <property type="project" value="InterPro"/>
</dbReference>
<evidence type="ECO:0000313" key="9">
    <source>
        <dbReference type="Proteomes" id="UP000253501"/>
    </source>
</evidence>
<evidence type="ECO:0000256" key="6">
    <source>
        <dbReference type="ARBA" id="ARBA00029628"/>
    </source>
</evidence>
<dbReference type="GO" id="GO:0006276">
    <property type="term" value="P:plasmid maintenance"/>
    <property type="evidence" value="ECO:0007669"/>
    <property type="project" value="InterPro"/>
</dbReference>